<gene>
    <name evidence="1" type="ORF">ACFSSA_04360</name>
</gene>
<accession>A0ABW5D4C1</accession>
<comment type="caution">
    <text evidence="1">The sequence shown here is derived from an EMBL/GenBank/DDBJ whole genome shotgun (WGS) entry which is preliminary data.</text>
</comment>
<evidence type="ECO:0000313" key="1">
    <source>
        <dbReference type="EMBL" id="MFD2255902.1"/>
    </source>
</evidence>
<proteinExistence type="predicted"/>
<name>A0ABW5D4C1_9BACT</name>
<organism evidence="1 2">
    <name type="scientific">Luteolibacter algae</name>
    <dbReference type="NCBI Taxonomy" id="454151"/>
    <lineage>
        <taxon>Bacteria</taxon>
        <taxon>Pseudomonadati</taxon>
        <taxon>Verrucomicrobiota</taxon>
        <taxon>Verrucomicrobiia</taxon>
        <taxon>Verrucomicrobiales</taxon>
        <taxon>Verrucomicrobiaceae</taxon>
        <taxon>Luteolibacter</taxon>
    </lineage>
</organism>
<evidence type="ECO:0000313" key="2">
    <source>
        <dbReference type="Proteomes" id="UP001597375"/>
    </source>
</evidence>
<reference evidence="2" key="1">
    <citation type="journal article" date="2019" name="Int. J. Syst. Evol. Microbiol.">
        <title>The Global Catalogue of Microorganisms (GCM) 10K type strain sequencing project: providing services to taxonomists for standard genome sequencing and annotation.</title>
        <authorList>
            <consortium name="The Broad Institute Genomics Platform"/>
            <consortium name="The Broad Institute Genome Sequencing Center for Infectious Disease"/>
            <person name="Wu L."/>
            <person name="Ma J."/>
        </authorList>
    </citation>
    <scope>NUCLEOTIDE SEQUENCE [LARGE SCALE GENOMIC DNA]</scope>
    <source>
        <strain evidence="2">CGMCC 4.7106</strain>
    </source>
</reference>
<sequence length="226" mass="24701">MLLPQKKSTIGILLLLLTAVSADPPLWWSNGNPPVIDSSAVENNHGPANIGQAKYMASSALGALRAILPEVAENIEGDLAVIVDFTVPEPKTQEWLEKQKAPLLIGQLKAIADPFYRHLNAVAPAWLDAERTANGTFQTGTIFPWTSETEDDQNKAFANIGQLKVVFSLRFDEDQEANPDGISDLLESYFISVNPNDQWTDLSQIDQSNIGLLRKMLGSGGGARYR</sequence>
<dbReference type="EMBL" id="JBHUIT010000002">
    <property type="protein sequence ID" value="MFD2255902.1"/>
    <property type="molecule type" value="Genomic_DNA"/>
</dbReference>
<dbReference type="Proteomes" id="UP001597375">
    <property type="component" value="Unassembled WGS sequence"/>
</dbReference>
<protein>
    <submittedName>
        <fullName evidence="1">Uncharacterized protein</fullName>
    </submittedName>
</protein>
<keyword evidence="2" id="KW-1185">Reference proteome</keyword>